<proteinExistence type="predicted"/>
<dbReference type="Proteomes" id="UP000233551">
    <property type="component" value="Unassembled WGS sequence"/>
</dbReference>
<comment type="caution">
    <text evidence="1">The sequence shown here is derived from an EMBL/GenBank/DDBJ whole genome shotgun (WGS) entry which is preliminary data.</text>
</comment>
<reference evidence="1 2" key="1">
    <citation type="submission" date="2017-11" db="EMBL/GenBank/DDBJ databases">
        <title>De-novo sequencing of pomegranate (Punica granatum L.) genome.</title>
        <authorList>
            <person name="Akparov Z."/>
            <person name="Amiraslanov A."/>
            <person name="Hajiyeva S."/>
            <person name="Abbasov M."/>
            <person name="Kaur K."/>
            <person name="Hamwieh A."/>
            <person name="Solovyev V."/>
            <person name="Salamov A."/>
            <person name="Braich B."/>
            <person name="Kosarev P."/>
            <person name="Mahmoud A."/>
            <person name="Hajiyev E."/>
            <person name="Babayeva S."/>
            <person name="Izzatullayeva V."/>
            <person name="Mammadov A."/>
            <person name="Mammadov A."/>
            <person name="Sharifova S."/>
            <person name="Ojaghi J."/>
            <person name="Eynullazada K."/>
            <person name="Bayramov B."/>
            <person name="Abdulazimova A."/>
            <person name="Shahmuradov I."/>
        </authorList>
    </citation>
    <scope>NUCLEOTIDE SEQUENCE [LARGE SCALE GENOMIC DNA]</scope>
    <source>
        <strain evidence="2">cv. AG2017</strain>
        <tissue evidence="1">Leaf</tissue>
    </source>
</reference>
<name>A0A2I0IJA1_PUNGR</name>
<dbReference type="STRING" id="22663.A0A2I0IJA1"/>
<evidence type="ECO:0000313" key="2">
    <source>
        <dbReference type="Proteomes" id="UP000233551"/>
    </source>
</evidence>
<sequence length="144" mass="16580">MSRTWTHRRGHGTCAGKLAVQGEITKGSRMVEDLEIALQGVMHEKNSLLEVRENGSDETRDVFLSFQQHVFETDLKAEEMEVLEEELKMQLKRIKELEEAPAEKKIHLSKEMQRHVGRSWEVEDELQSAVSMIEEPTSLLANHL</sequence>
<dbReference type="AlphaFoldDB" id="A0A2I0IJA1"/>
<gene>
    <name evidence="1" type="ORF">CRG98_035501</name>
</gene>
<organism evidence="1 2">
    <name type="scientific">Punica granatum</name>
    <name type="common">Pomegranate</name>
    <dbReference type="NCBI Taxonomy" id="22663"/>
    <lineage>
        <taxon>Eukaryota</taxon>
        <taxon>Viridiplantae</taxon>
        <taxon>Streptophyta</taxon>
        <taxon>Embryophyta</taxon>
        <taxon>Tracheophyta</taxon>
        <taxon>Spermatophyta</taxon>
        <taxon>Magnoliopsida</taxon>
        <taxon>eudicotyledons</taxon>
        <taxon>Gunneridae</taxon>
        <taxon>Pentapetalae</taxon>
        <taxon>rosids</taxon>
        <taxon>malvids</taxon>
        <taxon>Myrtales</taxon>
        <taxon>Lythraceae</taxon>
        <taxon>Punica</taxon>
    </lineage>
</organism>
<accession>A0A2I0IJA1</accession>
<evidence type="ECO:0000313" key="1">
    <source>
        <dbReference type="EMBL" id="PKI44109.1"/>
    </source>
</evidence>
<dbReference type="EMBL" id="PGOL01002946">
    <property type="protein sequence ID" value="PKI44109.1"/>
    <property type="molecule type" value="Genomic_DNA"/>
</dbReference>
<keyword evidence="2" id="KW-1185">Reference proteome</keyword>
<protein>
    <submittedName>
        <fullName evidence="1">Uncharacterized protein</fullName>
    </submittedName>
</protein>